<protein>
    <submittedName>
        <fullName evidence="1">DUF935 domain-containing protein</fullName>
    </submittedName>
</protein>
<dbReference type="InterPro" id="IPR009279">
    <property type="entry name" value="Portal_Mu"/>
</dbReference>
<organism evidence="1 2">
    <name type="scientific">Allofranklinella schreckenbergeri</name>
    <dbReference type="NCBI Taxonomy" id="1076744"/>
    <lineage>
        <taxon>Bacteria</taxon>
        <taxon>Pseudomonadati</taxon>
        <taxon>Pseudomonadota</taxon>
        <taxon>Betaproteobacteria</taxon>
        <taxon>Burkholderiales</taxon>
        <taxon>Comamonadaceae</taxon>
        <taxon>Allofranklinella</taxon>
    </lineage>
</organism>
<dbReference type="Pfam" id="PF06074">
    <property type="entry name" value="Portal_Mu"/>
    <property type="match status" value="1"/>
</dbReference>
<sequence length="568" mass="62199">MAESKILGPDGKPIERHALYEPQTAHYGHLQRELQTHPTRGLTPTKLAAILDRAENGDLLSQFDLFEDMEEKDGHIAAELGKRRRAALVDWSIDPPDNPSAAEQKAAAELTELVAEIADFEDVLFDVTDAIGKGFACLEIEWHKVGPYHVPRHITHRPQSWFTLHRGQRQQLRLRTGSTDADGIVGERLWPFGWITHVHKAKSGYLERTAMFRALVWPYLFKNYSVGDLAEFLEIYGIPVRIGKYPHGASDKEKTTLLRALVGIGHNAAGIIPEGMQLEFMDAARGDPEAFRLMIEWCERTQSKVILGATLTSSADGKSSTNALGNVHNEVRKDLRDSDIRQLGSTLTRDLLYPLAALNGLAPGGMRRAPVFSFKTREREDLTAYADALPKLVAIGMQIPVQWAQEELGIPQPEEGQAVLQAPATPAANGPAHFAAHTRFLPAAGADVPNRPQNPAQAFYKTLPAAALSAQPAAFAENPQPDPLQEAIDEAAQDWQPAMQPMLQPLLDALERARTQGQSAQEFLAALPQLLQDMDASALQRTLDALTFAARAAGVAGLRGDAADEGRA</sequence>
<gene>
    <name evidence="1" type="ORF">EBQ26_10480</name>
</gene>
<proteinExistence type="predicted"/>
<dbReference type="Proteomes" id="UP000267521">
    <property type="component" value="Unassembled WGS sequence"/>
</dbReference>
<name>A0A3M6PYU3_9BURK</name>
<dbReference type="RefSeq" id="WP_122238970.1">
    <property type="nucleotide sequence ID" value="NZ_RDQM01000014.1"/>
</dbReference>
<comment type="caution">
    <text evidence="1">The sequence shown here is derived from an EMBL/GenBank/DDBJ whole genome shotgun (WGS) entry which is preliminary data.</text>
</comment>
<reference evidence="1 2" key="1">
    <citation type="submission" date="2018-10" db="EMBL/GenBank/DDBJ databases">
        <title>Comamonadaceae CDC group NO-1 genome sequencing and assembly.</title>
        <authorList>
            <person name="Bernier A.-M."/>
            <person name="Bernard K."/>
        </authorList>
    </citation>
    <scope>NUCLEOTIDE SEQUENCE [LARGE SCALE GENOMIC DNA]</scope>
    <source>
        <strain evidence="1 2">NML970147</strain>
    </source>
</reference>
<dbReference type="EMBL" id="RDQM01000014">
    <property type="protein sequence ID" value="RMW96025.1"/>
    <property type="molecule type" value="Genomic_DNA"/>
</dbReference>
<dbReference type="AlphaFoldDB" id="A0A3M6PYU3"/>
<accession>A0A3M6PYU3</accession>
<evidence type="ECO:0000313" key="1">
    <source>
        <dbReference type="EMBL" id="RMW96025.1"/>
    </source>
</evidence>
<evidence type="ECO:0000313" key="2">
    <source>
        <dbReference type="Proteomes" id="UP000267521"/>
    </source>
</evidence>